<name>A0ABP4SZA7_9ACTN</name>
<feature type="transmembrane region" description="Helical" evidence="4">
    <location>
        <begin position="430"/>
        <end position="451"/>
    </location>
</feature>
<keyword evidence="2" id="KW-0175">Coiled coil</keyword>
<keyword evidence="1" id="KW-1188">Viral release from host cell</keyword>
<reference evidence="7" key="1">
    <citation type="journal article" date="2019" name="Int. J. Syst. Evol. Microbiol.">
        <title>The Global Catalogue of Microorganisms (GCM) 10K type strain sequencing project: providing services to taxonomists for standard genome sequencing and annotation.</title>
        <authorList>
            <consortium name="The Broad Institute Genomics Platform"/>
            <consortium name="The Broad Institute Genome Sequencing Center for Infectious Disease"/>
            <person name="Wu L."/>
            <person name="Ma J."/>
        </authorList>
    </citation>
    <scope>NUCLEOTIDE SEQUENCE [LARGE SCALE GENOMIC DNA]</scope>
    <source>
        <strain evidence="7">JCM 14307</strain>
    </source>
</reference>
<evidence type="ECO:0000259" key="5">
    <source>
        <dbReference type="Pfam" id="PF10145"/>
    </source>
</evidence>
<dbReference type="NCBIfam" id="TIGR01760">
    <property type="entry name" value="tape_meas_TP901"/>
    <property type="match status" value="1"/>
</dbReference>
<dbReference type="Proteomes" id="UP001500280">
    <property type="component" value="Unassembled WGS sequence"/>
</dbReference>
<gene>
    <name evidence="6" type="ORF">GCM10009745_24490</name>
</gene>
<feature type="region of interest" description="Disordered" evidence="3">
    <location>
        <begin position="730"/>
        <end position="750"/>
    </location>
</feature>
<keyword evidence="7" id="KW-1185">Reference proteome</keyword>
<feature type="coiled-coil region" evidence="2">
    <location>
        <begin position="578"/>
        <end position="620"/>
    </location>
</feature>
<comment type="caution">
    <text evidence="6">The sequence shown here is derived from an EMBL/GenBank/DDBJ whole genome shotgun (WGS) entry which is preliminary data.</text>
</comment>
<dbReference type="PANTHER" id="PTHR37813:SF1">
    <property type="entry name" value="FELS-2 PROPHAGE PROTEIN"/>
    <property type="match status" value="1"/>
</dbReference>
<sequence length="1219" mass="125088">MTNRTVSVNLLLRNNAFIAGLRESGAAVKRFTGQVLDETKKNKVQLDDVANGFASVGLAAGAAFVVAVKHFADFDQAMSKVRAATHETAGNMAALRDAALDAGAKTAFSATEAAGAIENLAKAGVATKDILGGGLKGALDLASAGELAVGDAAEIAATAMTQFKLSGKDVPHIADLLAAAAGKAQGEVSDVAQALKQGGLVASQFGLSIEETTGTLAAFASAGLLGSDAGTSFKTMLLRLANPAADAAAEMKKLGIAAYDTKGNFVGIAPLAEQLQAKLSKLTPAQRDAALATIFGSDAIRAANVLYQNGAKGIAEWTTKVNDQGYAAETAALKTDNLKGDIERLGGALDTALIKGGSGANDTLRAITQTLDNAVTGFSELPSWVQQGATAIAGLAAVGGLGAAGIIKTTQAVADLREAWSGLSKTGRGLSLAAGGVGIALLAATAIYGAFAKKNAEAKQRVEDLRGTLDEQTGAITGNTRAYVSNQLAQSGMLASAKGIGLALTTVTDAALGNEAALKKVVAQLDAVIEAGKTQTNTGKSGIITTYTDSANAAKKLKDELTGMNSSLTDAQSTTRLASEASAQHKSAEELATEATRKANEAIQEKVQSLQDDIAAMHKASNAALELSGSHIAVQAAIDDATASLKENGRTLDIGTEKGRANRTALNELAGSANRQTDAMLKAGESNRKAGQAALGARASFVKIAMQMGLSKKEADALAKSLIDLPPTAKTTVSTPGAKGSKTDVDGLNTSLNNLPKSKTVNVTTNMYKNLIETHTVKPIGVLAPGRAAGGILPGSPSASDNMIIKAASGEFVVNSRQNKKHRGLLEAINSGLDGFATGGLVGGGKLVDPAYLLRQLNTPFNPLAGINFSGTLAALNRANAAAAPARANAVRAEAAESAAKARVAQLQRAITLQQRYVAQLRAQGASEAEIRREQKETIGLQDQLYAARGRVTAATKASAAADAVYRTKADAAAKAAAAHRDSIERLIAVQEAAVQLAQQVASGLTGAVDIGTLFRGSGENLLAGLQQQGAGLESFRKLIDQLRARKLSEDLIGQIVGKGAGQGSVLAQAILDQGLSYIAALNAAQKNLQNQANLIGAGAANAQYGVKVSGARAAGGYVAPYSNYLVGETGRPEILRMGSQAGWVAPTQIDANRFMRSSYGASGGTTIVRLDARDLQTIAQAVSRVDVRLDEGRLTRLIDVRAGELDDRQAREFQVGRR</sequence>
<accession>A0ABP4SZA7</accession>
<dbReference type="Pfam" id="PF10145">
    <property type="entry name" value="PhageMin_Tail"/>
    <property type="match status" value="1"/>
</dbReference>
<keyword evidence="4" id="KW-1133">Transmembrane helix</keyword>
<evidence type="ECO:0000256" key="4">
    <source>
        <dbReference type="SAM" id="Phobius"/>
    </source>
</evidence>
<protein>
    <recommendedName>
        <fullName evidence="5">Phage tail tape measure protein domain-containing protein</fullName>
    </recommendedName>
</protein>
<feature type="transmembrane region" description="Helical" evidence="4">
    <location>
        <begin position="52"/>
        <end position="72"/>
    </location>
</feature>
<dbReference type="EMBL" id="BAAANF010000008">
    <property type="protein sequence ID" value="GAA1679676.1"/>
    <property type="molecule type" value="Genomic_DNA"/>
</dbReference>
<evidence type="ECO:0000256" key="3">
    <source>
        <dbReference type="SAM" id="MobiDB-lite"/>
    </source>
</evidence>
<proteinExistence type="predicted"/>
<dbReference type="RefSeq" id="WP_344149619.1">
    <property type="nucleotide sequence ID" value="NZ_BAAANF010000008.1"/>
</dbReference>
<dbReference type="PANTHER" id="PTHR37813">
    <property type="entry name" value="FELS-2 PROPHAGE PROTEIN"/>
    <property type="match status" value="1"/>
</dbReference>
<evidence type="ECO:0000313" key="6">
    <source>
        <dbReference type="EMBL" id="GAA1679676.1"/>
    </source>
</evidence>
<feature type="domain" description="Phage tail tape measure protein" evidence="5">
    <location>
        <begin position="96"/>
        <end position="296"/>
    </location>
</feature>
<evidence type="ECO:0000256" key="2">
    <source>
        <dbReference type="SAM" id="Coils"/>
    </source>
</evidence>
<keyword evidence="4" id="KW-0812">Transmembrane</keyword>
<dbReference type="InterPro" id="IPR010090">
    <property type="entry name" value="Phage_tape_meas"/>
</dbReference>
<evidence type="ECO:0000256" key="1">
    <source>
        <dbReference type="ARBA" id="ARBA00022612"/>
    </source>
</evidence>
<organism evidence="6 7">
    <name type="scientific">Kribbella yunnanensis</name>
    <dbReference type="NCBI Taxonomy" id="190194"/>
    <lineage>
        <taxon>Bacteria</taxon>
        <taxon>Bacillati</taxon>
        <taxon>Actinomycetota</taxon>
        <taxon>Actinomycetes</taxon>
        <taxon>Propionibacteriales</taxon>
        <taxon>Kribbellaceae</taxon>
        <taxon>Kribbella</taxon>
    </lineage>
</organism>
<evidence type="ECO:0000313" key="7">
    <source>
        <dbReference type="Proteomes" id="UP001500280"/>
    </source>
</evidence>
<keyword evidence="4" id="KW-0472">Membrane</keyword>